<dbReference type="InterPro" id="IPR000215">
    <property type="entry name" value="Serpin_fam"/>
</dbReference>
<dbReference type="Gene3D" id="3.30.497.10">
    <property type="entry name" value="Antithrombin, subunit I, domain 2"/>
    <property type="match status" value="1"/>
</dbReference>
<comment type="similarity">
    <text evidence="1 2">Belongs to the serpin family.</text>
</comment>
<evidence type="ECO:0000256" key="1">
    <source>
        <dbReference type="ARBA" id="ARBA00009500"/>
    </source>
</evidence>
<dbReference type="AlphaFoldDB" id="A0AA36M5T9"/>
<organism evidence="4 5">
    <name type="scientific">Cylicocyclus nassatus</name>
    <name type="common">Nematode worm</name>
    <dbReference type="NCBI Taxonomy" id="53992"/>
    <lineage>
        <taxon>Eukaryota</taxon>
        <taxon>Metazoa</taxon>
        <taxon>Ecdysozoa</taxon>
        <taxon>Nematoda</taxon>
        <taxon>Chromadorea</taxon>
        <taxon>Rhabditida</taxon>
        <taxon>Rhabditina</taxon>
        <taxon>Rhabditomorpha</taxon>
        <taxon>Strongyloidea</taxon>
        <taxon>Strongylidae</taxon>
        <taxon>Cylicocyclus</taxon>
    </lineage>
</organism>
<evidence type="ECO:0000313" key="4">
    <source>
        <dbReference type="EMBL" id="CAJ0599076.1"/>
    </source>
</evidence>
<accession>A0AA36M5T9</accession>
<feature type="domain" description="Serpin" evidence="3">
    <location>
        <begin position="21"/>
        <end position="331"/>
    </location>
</feature>
<dbReference type="PANTHER" id="PTHR11461:SF211">
    <property type="entry name" value="GH10112P-RELATED"/>
    <property type="match status" value="1"/>
</dbReference>
<dbReference type="Pfam" id="PF00079">
    <property type="entry name" value="Serpin"/>
    <property type="match status" value="1"/>
</dbReference>
<dbReference type="SMART" id="SM00093">
    <property type="entry name" value="SERPIN"/>
    <property type="match status" value="1"/>
</dbReference>
<dbReference type="InterPro" id="IPR023796">
    <property type="entry name" value="Serpin_dom"/>
</dbReference>
<evidence type="ECO:0000259" key="3">
    <source>
        <dbReference type="SMART" id="SM00093"/>
    </source>
</evidence>
<reference evidence="4" key="1">
    <citation type="submission" date="2023-07" db="EMBL/GenBank/DDBJ databases">
        <authorList>
            <consortium name="CYATHOMIX"/>
        </authorList>
    </citation>
    <scope>NUCLEOTIDE SEQUENCE</scope>
    <source>
        <strain evidence="4">N/A</strain>
    </source>
</reference>
<dbReference type="Proteomes" id="UP001176961">
    <property type="component" value="Unassembled WGS sequence"/>
</dbReference>
<evidence type="ECO:0000313" key="5">
    <source>
        <dbReference type="Proteomes" id="UP001176961"/>
    </source>
</evidence>
<gene>
    <name evidence="4" type="ORF">CYNAS_LOCUS11059</name>
</gene>
<protein>
    <recommendedName>
        <fullName evidence="3">Serpin domain-containing protein</fullName>
    </recommendedName>
</protein>
<dbReference type="GO" id="GO:0004867">
    <property type="term" value="F:serine-type endopeptidase inhibitor activity"/>
    <property type="evidence" value="ECO:0007669"/>
    <property type="project" value="InterPro"/>
</dbReference>
<sequence length="331" mass="36898">MDTRALSRPNLESASVQVSEINFGLNMLRQSPATESMVVSPVSVIFALAMVQLGARGRTKMQINRVIADGATDDAIVGFYSDLFKNINDSRGVQARIANGFFVNKTFPIKEDYSSVIAKKYGATIKAYDFRQSAKTARLIDNFVSDKTDGKIKNLITSSAVEDAVALIINAIYFKAKWYYEFSKRSTTNAVFYHSAADKEKIKFMKEFAKNRLYAENDVVQVLSLPYKDTSYSFNIFLPKKRFGLEELRSKLDGGMIQSLLSRLDSTLLTISIPKMKLEKSYNLKKALEAMGVTDLFDSESADLSGISKVGLYASDAKHRAFIEAGSFLML</sequence>
<dbReference type="EMBL" id="CATQJL010000223">
    <property type="protein sequence ID" value="CAJ0599076.1"/>
    <property type="molecule type" value="Genomic_DNA"/>
</dbReference>
<comment type="caution">
    <text evidence="4">The sequence shown here is derived from an EMBL/GenBank/DDBJ whole genome shotgun (WGS) entry which is preliminary data.</text>
</comment>
<evidence type="ECO:0000256" key="2">
    <source>
        <dbReference type="RuleBase" id="RU000411"/>
    </source>
</evidence>
<dbReference type="GO" id="GO:0005615">
    <property type="term" value="C:extracellular space"/>
    <property type="evidence" value="ECO:0007669"/>
    <property type="project" value="InterPro"/>
</dbReference>
<dbReference type="SUPFAM" id="SSF56574">
    <property type="entry name" value="Serpins"/>
    <property type="match status" value="1"/>
</dbReference>
<name>A0AA36M5T9_CYLNA</name>
<dbReference type="PANTHER" id="PTHR11461">
    <property type="entry name" value="SERINE PROTEASE INHIBITOR, SERPIN"/>
    <property type="match status" value="1"/>
</dbReference>
<dbReference type="InterPro" id="IPR042178">
    <property type="entry name" value="Serpin_sf_1"/>
</dbReference>
<dbReference type="Gene3D" id="2.30.39.10">
    <property type="entry name" value="Alpha-1-antitrypsin, domain 1"/>
    <property type="match status" value="1"/>
</dbReference>
<dbReference type="InterPro" id="IPR042185">
    <property type="entry name" value="Serpin_sf_2"/>
</dbReference>
<dbReference type="InterPro" id="IPR036186">
    <property type="entry name" value="Serpin_sf"/>
</dbReference>
<proteinExistence type="inferred from homology"/>
<keyword evidence="5" id="KW-1185">Reference proteome</keyword>